<comment type="caution">
    <text evidence="2">The sequence shown here is derived from an EMBL/GenBank/DDBJ whole genome shotgun (WGS) entry which is preliminary data.</text>
</comment>
<organism evidence="2 3">
    <name type="scientific">Candidatus Beckwithbacteria bacterium CG1_02_47_37</name>
    <dbReference type="NCBI Taxonomy" id="1805034"/>
    <lineage>
        <taxon>Bacteria</taxon>
        <taxon>Candidatus Beckwithiibacteriota</taxon>
    </lineage>
</organism>
<dbReference type="Proteomes" id="UP000183144">
    <property type="component" value="Unassembled WGS sequence"/>
</dbReference>
<evidence type="ECO:0000259" key="1">
    <source>
        <dbReference type="Pfam" id="PF15919"/>
    </source>
</evidence>
<proteinExistence type="predicted"/>
<evidence type="ECO:0000313" key="2">
    <source>
        <dbReference type="EMBL" id="OIN88124.1"/>
    </source>
</evidence>
<accession>A0A1J4RPC5</accession>
<gene>
    <name evidence="2" type="ORF">AUJ59_04635</name>
</gene>
<dbReference type="Gene3D" id="3.30.160.250">
    <property type="match status" value="1"/>
</dbReference>
<dbReference type="STRING" id="1805034.AUJ59_04635"/>
<evidence type="ECO:0000313" key="3">
    <source>
        <dbReference type="Proteomes" id="UP000183144"/>
    </source>
</evidence>
<dbReference type="InterPro" id="IPR051404">
    <property type="entry name" value="TA_system_antitoxin"/>
</dbReference>
<name>A0A1J4RPC5_9BACT</name>
<sequence length="86" mass="9320">MTTQVLRYNAVFESCDEGGFTVTVPKLPGLVTEGDTYEKALVNVQDAIAGYLQIMNEAGENLPDPDEKVFSTPVDLRFTGTGFAIC</sequence>
<dbReference type="InterPro" id="IPR035069">
    <property type="entry name" value="TTHA1013/TTHA0281-like"/>
</dbReference>
<dbReference type="SUPFAM" id="SSF143100">
    <property type="entry name" value="TTHA1013/TTHA0281-like"/>
    <property type="match status" value="1"/>
</dbReference>
<dbReference type="PANTHER" id="PTHR34504:SF2">
    <property type="entry name" value="UPF0150 PROTEIN SSL0259"/>
    <property type="match status" value="1"/>
</dbReference>
<reference evidence="2 3" key="1">
    <citation type="journal article" date="2016" name="Environ. Microbiol.">
        <title>Genomic resolution of a cold subsurface aquifer community provides metabolic insights for novel microbes adapted to high CO concentrations.</title>
        <authorList>
            <person name="Probst A.J."/>
            <person name="Castelle C.J."/>
            <person name="Singh A."/>
            <person name="Brown C.T."/>
            <person name="Anantharaman K."/>
            <person name="Sharon I."/>
            <person name="Hug L.A."/>
            <person name="Burstein D."/>
            <person name="Emerson J.B."/>
            <person name="Thomas B.C."/>
            <person name="Banfield J.F."/>
        </authorList>
    </citation>
    <scope>NUCLEOTIDE SEQUENCE [LARGE SCALE GENOMIC DNA]</scope>
    <source>
        <strain evidence="2">CG1_02_47_37</strain>
    </source>
</reference>
<dbReference type="Pfam" id="PF15919">
    <property type="entry name" value="HicB_lk_antitox"/>
    <property type="match status" value="1"/>
</dbReference>
<dbReference type="InterPro" id="IPR031807">
    <property type="entry name" value="HicB-like"/>
</dbReference>
<feature type="domain" description="HicB-like antitoxin of toxin-antitoxin system" evidence="1">
    <location>
        <begin position="8"/>
        <end position="66"/>
    </location>
</feature>
<protein>
    <recommendedName>
        <fullName evidence="1">HicB-like antitoxin of toxin-antitoxin system domain-containing protein</fullName>
    </recommendedName>
</protein>
<dbReference type="AlphaFoldDB" id="A0A1J4RPC5"/>
<dbReference type="PANTHER" id="PTHR34504">
    <property type="entry name" value="ANTITOXIN HICB"/>
    <property type="match status" value="1"/>
</dbReference>
<dbReference type="EMBL" id="MNUI01000084">
    <property type="protein sequence ID" value="OIN88124.1"/>
    <property type="molecule type" value="Genomic_DNA"/>
</dbReference>